<dbReference type="RefSeq" id="WP_094060261.1">
    <property type="nucleotide sequence ID" value="NZ_CP022530.1"/>
</dbReference>
<dbReference type="Proteomes" id="UP000202440">
    <property type="component" value="Chromosome"/>
</dbReference>
<protein>
    <recommendedName>
        <fullName evidence="4">Solute-binding protein family 3/N-terminal domain-containing protein</fullName>
    </recommendedName>
</protein>
<keyword evidence="6" id="KW-1185">Reference proteome</keyword>
<feature type="signal peptide" evidence="3">
    <location>
        <begin position="1"/>
        <end position="23"/>
    </location>
</feature>
<dbReference type="InterPro" id="IPR001638">
    <property type="entry name" value="Solute-binding_3/MltF_N"/>
</dbReference>
<evidence type="ECO:0000313" key="5">
    <source>
        <dbReference type="EMBL" id="ASP39079.1"/>
    </source>
</evidence>
<sequence length="256" mass="29458">MSAKHVISSLCLYCMCLLLPLHAQEESQIHQGSQTQEALLIGTEHYPPYEMEQPIEGLRGFDYEVVSRVFEQLELDIDIQFYPWKRVLHYAESGHILGIMTCAYRPEREAFIIFSDPISDYNDGFYVRRGFAAKSITKLSDFRGTRVASVDGYESYKALVSAGAQPIKSKTTEMAVQMLKRERFDYLYLGQQATDFVIKKLGMSESFDFYSLEQHSFYFCFSRQHPKAKALVDAFNQALKALKANGEYQAIHAKYR</sequence>
<proteinExistence type="inferred from homology"/>
<dbReference type="PANTHER" id="PTHR35936">
    <property type="entry name" value="MEMBRANE-BOUND LYTIC MUREIN TRANSGLYCOSYLASE F"/>
    <property type="match status" value="1"/>
</dbReference>
<evidence type="ECO:0000256" key="2">
    <source>
        <dbReference type="ARBA" id="ARBA00022729"/>
    </source>
</evidence>
<evidence type="ECO:0000259" key="4">
    <source>
        <dbReference type="SMART" id="SM00062"/>
    </source>
</evidence>
<accession>A0A222FK08</accession>
<dbReference type="OrthoDB" id="7354650at2"/>
<dbReference type="Pfam" id="PF00497">
    <property type="entry name" value="SBP_bac_3"/>
    <property type="match status" value="1"/>
</dbReference>
<dbReference type="PANTHER" id="PTHR35936:SF35">
    <property type="entry name" value="L-CYSTINE-BINDING PROTEIN TCYJ"/>
    <property type="match status" value="1"/>
</dbReference>
<feature type="chain" id="PRO_5013211281" description="Solute-binding protein family 3/N-terminal domain-containing protein" evidence="3">
    <location>
        <begin position="24"/>
        <end position="256"/>
    </location>
</feature>
<reference evidence="5 6" key="1">
    <citation type="submission" date="2017-07" db="EMBL/GenBank/DDBJ databases">
        <title>Annotated genome sequence of Bacterioplanes sanyensis isolated from Red Sea.</title>
        <authorList>
            <person name="Rehman Z.U."/>
        </authorList>
    </citation>
    <scope>NUCLEOTIDE SEQUENCE [LARGE SCALE GENOMIC DNA]</scope>
    <source>
        <strain evidence="5 6">NV9</strain>
    </source>
</reference>
<organism evidence="5 6">
    <name type="scientific">Bacterioplanes sanyensis</name>
    <dbReference type="NCBI Taxonomy" id="1249553"/>
    <lineage>
        <taxon>Bacteria</taxon>
        <taxon>Pseudomonadati</taxon>
        <taxon>Pseudomonadota</taxon>
        <taxon>Gammaproteobacteria</taxon>
        <taxon>Oceanospirillales</taxon>
        <taxon>Oceanospirillaceae</taxon>
        <taxon>Bacterioplanes</taxon>
    </lineage>
</organism>
<evidence type="ECO:0000256" key="3">
    <source>
        <dbReference type="SAM" id="SignalP"/>
    </source>
</evidence>
<dbReference type="SUPFAM" id="SSF53850">
    <property type="entry name" value="Periplasmic binding protein-like II"/>
    <property type="match status" value="1"/>
</dbReference>
<dbReference type="AlphaFoldDB" id="A0A222FK08"/>
<feature type="domain" description="Solute-binding protein family 3/N-terminal" evidence="4">
    <location>
        <begin position="38"/>
        <end position="256"/>
    </location>
</feature>
<name>A0A222FK08_9GAMM</name>
<dbReference type="EMBL" id="CP022530">
    <property type="protein sequence ID" value="ASP39079.1"/>
    <property type="molecule type" value="Genomic_DNA"/>
</dbReference>
<keyword evidence="2 3" id="KW-0732">Signal</keyword>
<comment type="similarity">
    <text evidence="1">Belongs to the bacterial solute-binding protein 3 family.</text>
</comment>
<evidence type="ECO:0000313" key="6">
    <source>
        <dbReference type="Proteomes" id="UP000202440"/>
    </source>
</evidence>
<evidence type="ECO:0000256" key="1">
    <source>
        <dbReference type="ARBA" id="ARBA00010333"/>
    </source>
</evidence>
<dbReference type="SMART" id="SM00062">
    <property type="entry name" value="PBPb"/>
    <property type="match status" value="1"/>
</dbReference>
<dbReference type="KEGG" id="bsan:CHH28_10480"/>
<dbReference type="Gene3D" id="3.40.190.10">
    <property type="entry name" value="Periplasmic binding protein-like II"/>
    <property type="match status" value="2"/>
</dbReference>
<gene>
    <name evidence="5" type="ORF">CHH28_10480</name>
</gene>